<dbReference type="InterPro" id="IPR020631">
    <property type="entry name" value="THF_DH/CycHdrlase_NAD-bd_dom"/>
</dbReference>
<dbReference type="STRING" id="1798381.A2721_02420"/>
<evidence type="ECO:0000256" key="2">
    <source>
        <dbReference type="ARBA" id="ARBA00011738"/>
    </source>
</evidence>
<evidence type="ECO:0000259" key="12">
    <source>
        <dbReference type="Pfam" id="PF00763"/>
    </source>
</evidence>
<evidence type="ECO:0000256" key="7">
    <source>
        <dbReference type="ARBA" id="ARBA00023002"/>
    </source>
</evidence>
<dbReference type="PRINTS" id="PR00085">
    <property type="entry name" value="THFDHDRGNASE"/>
</dbReference>
<keyword evidence="3 11" id="KW-0554">One-carbon metabolism</keyword>
<evidence type="ECO:0000256" key="6">
    <source>
        <dbReference type="ARBA" id="ARBA00022857"/>
    </source>
</evidence>
<keyword evidence="9 11" id="KW-0486">Methionine biosynthesis</keyword>
<dbReference type="SUPFAM" id="SSF53223">
    <property type="entry name" value="Aminoacid dehydrogenase-like, N-terminal domain"/>
    <property type="match status" value="1"/>
</dbReference>
<dbReference type="EMBL" id="MFJK01000011">
    <property type="protein sequence ID" value="OGG18971.1"/>
    <property type="molecule type" value="Genomic_DNA"/>
</dbReference>
<dbReference type="GO" id="GO:0005829">
    <property type="term" value="C:cytosol"/>
    <property type="evidence" value="ECO:0007669"/>
    <property type="project" value="TreeGrafter"/>
</dbReference>
<evidence type="ECO:0000256" key="4">
    <source>
        <dbReference type="ARBA" id="ARBA00022755"/>
    </source>
</evidence>
<evidence type="ECO:0000256" key="8">
    <source>
        <dbReference type="ARBA" id="ARBA00023102"/>
    </source>
</evidence>
<comment type="pathway">
    <text evidence="1 11">One-carbon metabolism; tetrahydrofolate interconversion.</text>
</comment>
<evidence type="ECO:0000256" key="11">
    <source>
        <dbReference type="HAMAP-Rule" id="MF_01576"/>
    </source>
</evidence>
<keyword evidence="4 11" id="KW-0658">Purine biosynthesis</keyword>
<name>A0A1F6A2S1_9BACT</name>
<dbReference type="GO" id="GO:0004477">
    <property type="term" value="F:methenyltetrahydrofolate cyclohydrolase activity"/>
    <property type="evidence" value="ECO:0007669"/>
    <property type="project" value="UniProtKB-UniRule"/>
</dbReference>
<dbReference type="InterPro" id="IPR020630">
    <property type="entry name" value="THF_DH/CycHdrlase_cat_dom"/>
</dbReference>
<keyword evidence="5 11" id="KW-0378">Hydrolase</keyword>
<dbReference type="UniPathway" id="UPA00193"/>
<dbReference type="Pfam" id="PF02882">
    <property type="entry name" value="THF_DHG_CYH_C"/>
    <property type="match status" value="1"/>
</dbReference>
<comment type="subunit">
    <text evidence="2 11">Homodimer.</text>
</comment>
<dbReference type="EC" id="3.5.4.9" evidence="11"/>
<dbReference type="CDD" id="cd01080">
    <property type="entry name" value="NAD_bind_m-THF_DH_Cyclohyd"/>
    <property type="match status" value="1"/>
</dbReference>
<dbReference type="GO" id="GO:0006164">
    <property type="term" value="P:purine nucleotide biosynthetic process"/>
    <property type="evidence" value="ECO:0007669"/>
    <property type="project" value="UniProtKB-KW"/>
</dbReference>
<evidence type="ECO:0000256" key="9">
    <source>
        <dbReference type="ARBA" id="ARBA00023167"/>
    </source>
</evidence>
<dbReference type="GO" id="GO:0000105">
    <property type="term" value="P:L-histidine biosynthetic process"/>
    <property type="evidence" value="ECO:0007669"/>
    <property type="project" value="UniProtKB-KW"/>
</dbReference>
<proteinExistence type="inferred from homology"/>
<dbReference type="FunFam" id="3.40.50.10860:FF:000005">
    <property type="entry name" value="C-1-tetrahydrofolate synthase, cytoplasmic, putative"/>
    <property type="match status" value="1"/>
</dbReference>
<comment type="function">
    <text evidence="11">Catalyzes the oxidation of 5,10-methylenetetrahydrofolate to 5,10-methenyltetrahydrofolate and then the hydrolysis of 5,10-methenyltetrahydrofolate to 10-formyltetrahydrofolate.</text>
</comment>
<evidence type="ECO:0000256" key="5">
    <source>
        <dbReference type="ARBA" id="ARBA00022801"/>
    </source>
</evidence>
<dbReference type="GO" id="GO:0035999">
    <property type="term" value="P:tetrahydrofolate interconversion"/>
    <property type="evidence" value="ECO:0007669"/>
    <property type="project" value="UniProtKB-UniRule"/>
</dbReference>
<reference evidence="14 15" key="1">
    <citation type="journal article" date="2016" name="Nat. Commun.">
        <title>Thousands of microbial genomes shed light on interconnected biogeochemical processes in an aquifer system.</title>
        <authorList>
            <person name="Anantharaman K."/>
            <person name="Brown C.T."/>
            <person name="Hug L.A."/>
            <person name="Sharon I."/>
            <person name="Castelle C.J."/>
            <person name="Probst A.J."/>
            <person name="Thomas B.C."/>
            <person name="Singh A."/>
            <person name="Wilkins M.J."/>
            <person name="Karaoz U."/>
            <person name="Brodie E.L."/>
            <person name="Williams K.H."/>
            <person name="Hubbard S.S."/>
            <person name="Banfield J.F."/>
        </authorList>
    </citation>
    <scope>NUCLEOTIDE SEQUENCE [LARGE SCALE GENOMIC DNA]</scope>
</reference>
<dbReference type="EC" id="1.5.1.5" evidence="11"/>
<evidence type="ECO:0000259" key="13">
    <source>
        <dbReference type="Pfam" id="PF02882"/>
    </source>
</evidence>
<dbReference type="Gene3D" id="3.40.50.720">
    <property type="entry name" value="NAD(P)-binding Rossmann-like Domain"/>
    <property type="match status" value="1"/>
</dbReference>
<dbReference type="Gene3D" id="3.40.50.10860">
    <property type="entry name" value="Leucine Dehydrogenase, chain A, domain 1"/>
    <property type="match status" value="1"/>
</dbReference>
<dbReference type="GO" id="GO:0009086">
    <property type="term" value="P:methionine biosynthetic process"/>
    <property type="evidence" value="ECO:0007669"/>
    <property type="project" value="UniProtKB-KW"/>
</dbReference>
<evidence type="ECO:0000313" key="15">
    <source>
        <dbReference type="Proteomes" id="UP000177871"/>
    </source>
</evidence>
<dbReference type="Pfam" id="PF00763">
    <property type="entry name" value="THF_DHG_CYH"/>
    <property type="match status" value="1"/>
</dbReference>
<comment type="catalytic activity">
    <reaction evidence="11">
        <text>(6R)-5,10-methylene-5,6,7,8-tetrahydrofolate + NADP(+) = (6R)-5,10-methenyltetrahydrofolate + NADPH</text>
        <dbReference type="Rhea" id="RHEA:22812"/>
        <dbReference type="ChEBI" id="CHEBI:15636"/>
        <dbReference type="ChEBI" id="CHEBI:57455"/>
        <dbReference type="ChEBI" id="CHEBI:57783"/>
        <dbReference type="ChEBI" id="CHEBI:58349"/>
        <dbReference type="EC" id="1.5.1.5"/>
    </reaction>
</comment>
<feature type="domain" description="Tetrahydrofolate dehydrogenase/cyclohydrolase NAD(P)-binding" evidence="13">
    <location>
        <begin position="165"/>
        <end position="317"/>
    </location>
</feature>
<comment type="caution">
    <text evidence="11">Lacks conserved residue(s) required for the propagation of feature annotation.</text>
</comment>
<comment type="caution">
    <text evidence="14">The sequence shown here is derived from an EMBL/GenBank/DDBJ whole genome shotgun (WGS) entry which is preliminary data.</text>
</comment>
<sequence length="321" mass="34140">MIIDGKAIAAKRLEELRLKVEGLRIKPKLVAILVGEDPASVMYVNMKKKRAEEVGIVSEIVELPSKVSVTKATQLINRLNADQVVTGILVQLPFPKDSPVFGHEREILDAIDPVKDVDSLTSVNMGLLALGQPRYYPATVKAVLVVLEEALNMGDLKLNKNHAVVYDLFGKSRTVLGGFRAVVVGRSEIVGKPAVMALINLGATVTVGNSRTTDLAEIAREADILISATGVAHLVKADMVKKGAIVIDVGIDRQSTGLPDYRTTDKNRVGGGRSTVDRVVGDVDFESVSKVAGAISPVPGGVGPLTVSSLLENVVLAGRRD</sequence>
<dbReference type="InterPro" id="IPR036291">
    <property type="entry name" value="NAD(P)-bd_dom_sf"/>
</dbReference>
<accession>A0A1F6A2S1</accession>
<feature type="binding site" evidence="11">
    <location>
        <begin position="185"/>
        <end position="187"/>
    </location>
    <ligand>
        <name>NADP(+)</name>
        <dbReference type="ChEBI" id="CHEBI:58349"/>
    </ligand>
</feature>
<gene>
    <name evidence="11" type="primary">folD</name>
    <name evidence="14" type="ORF">A2721_02420</name>
</gene>
<keyword evidence="10 11" id="KW-0511">Multifunctional enzyme</keyword>
<evidence type="ECO:0000313" key="14">
    <source>
        <dbReference type="EMBL" id="OGG18971.1"/>
    </source>
</evidence>
<comment type="similarity">
    <text evidence="11">Belongs to the tetrahydrofolate dehydrogenase/cyclohydrolase family.</text>
</comment>
<keyword evidence="6 11" id="KW-0521">NADP</keyword>
<organism evidence="14 15">
    <name type="scientific">Candidatus Gottesmanbacteria bacterium RIFCSPHIGHO2_01_FULL_47_48</name>
    <dbReference type="NCBI Taxonomy" id="1798381"/>
    <lineage>
        <taxon>Bacteria</taxon>
        <taxon>Candidatus Gottesmaniibacteriota</taxon>
    </lineage>
</organism>
<dbReference type="Proteomes" id="UP000177871">
    <property type="component" value="Unassembled WGS sequence"/>
</dbReference>
<dbReference type="SUPFAM" id="SSF51735">
    <property type="entry name" value="NAD(P)-binding Rossmann-fold domains"/>
    <property type="match status" value="1"/>
</dbReference>
<dbReference type="InterPro" id="IPR046346">
    <property type="entry name" value="Aminoacid_DH-like_N_sf"/>
</dbReference>
<feature type="binding site" evidence="11">
    <location>
        <position position="251"/>
    </location>
    <ligand>
        <name>NADP(+)</name>
        <dbReference type="ChEBI" id="CHEBI:58349"/>
    </ligand>
</feature>
<evidence type="ECO:0000256" key="10">
    <source>
        <dbReference type="ARBA" id="ARBA00023268"/>
    </source>
</evidence>
<dbReference type="PANTHER" id="PTHR48099:SF5">
    <property type="entry name" value="C-1-TETRAHYDROFOLATE SYNTHASE, CYTOPLASMIC"/>
    <property type="match status" value="1"/>
</dbReference>
<dbReference type="HAMAP" id="MF_01576">
    <property type="entry name" value="THF_DHG_CYH"/>
    <property type="match status" value="1"/>
</dbReference>
<dbReference type="AlphaFoldDB" id="A0A1F6A2S1"/>
<evidence type="ECO:0000256" key="3">
    <source>
        <dbReference type="ARBA" id="ARBA00022563"/>
    </source>
</evidence>
<keyword evidence="7 11" id="KW-0560">Oxidoreductase</keyword>
<dbReference type="GO" id="GO:0004488">
    <property type="term" value="F:methylenetetrahydrofolate dehydrogenase (NADP+) activity"/>
    <property type="evidence" value="ECO:0007669"/>
    <property type="project" value="UniProtKB-UniRule"/>
</dbReference>
<keyword evidence="8 11" id="KW-0368">Histidine biosynthesis</keyword>
<feature type="domain" description="Tetrahydrofolate dehydrogenase/cyclohydrolase catalytic" evidence="12">
    <location>
        <begin position="3"/>
        <end position="118"/>
    </location>
</feature>
<keyword evidence="11" id="KW-0028">Amino-acid biosynthesis</keyword>
<evidence type="ECO:0000256" key="1">
    <source>
        <dbReference type="ARBA" id="ARBA00004777"/>
    </source>
</evidence>
<dbReference type="PANTHER" id="PTHR48099">
    <property type="entry name" value="C-1-TETRAHYDROFOLATE SYNTHASE, CYTOPLASMIC-RELATED"/>
    <property type="match status" value="1"/>
</dbReference>
<dbReference type="InterPro" id="IPR000672">
    <property type="entry name" value="THF_DH/CycHdrlase"/>
</dbReference>
<comment type="catalytic activity">
    <reaction evidence="11">
        <text>(6R)-5,10-methenyltetrahydrofolate + H2O = (6R)-10-formyltetrahydrofolate + H(+)</text>
        <dbReference type="Rhea" id="RHEA:23700"/>
        <dbReference type="ChEBI" id="CHEBI:15377"/>
        <dbReference type="ChEBI" id="CHEBI:15378"/>
        <dbReference type="ChEBI" id="CHEBI:57455"/>
        <dbReference type="ChEBI" id="CHEBI:195366"/>
        <dbReference type="EC" id="3.5.4.9"/>
    </reaction>
</comment>
<protein>
    <recommendedName>
        <fullName evidence="11">Bifunctional protein FolD</fullName>
    </recommendedName>
    <domain>
        <recommendedName>
            <fullName evidence="11">Methylenetetrahydrofolate dehydrogenase</fullName>
            <ecNumber evidence="11">1.5.1.5</ecNumber>
        </recommendedName>
    </domain>
    <domain>
        <recommendedName>
            <fullName evidence="11">Methenyltetrahydrofolate cyclohydrolase</fullName>
            <ecNumber evidence="11">3.5.4.9</ecNumber>
        </recommendedName>
    </domain>
</protein>